<evidence type="ECO:0000256" key="1">
    <source>
        <dbReference type="SAM" id="MobiDB-lite"/>
    </source>
</evidence>
<gene>
    <name evidence="3" type="ORF">J5N97_022231</name>
</gene>
<dbReference type="Pfam" id="PF01369">
    <property type="entry name" value="Sec7"/>
    <property type="match status" value="1"/>
</dbReference>
<name>A0A9D5CAK2_9LILI</name>
<comment type="caution">
    <text evidence="3">The sequence shown here is derived from an EMBL/GenBank/DDBJ whole genome shotgun (WGS) entry which is preliminary data.</text>
</comment>
<dbReference type="PANTHER" id="PTHR10663">
    <property type="entry name" value="GUANYL-NUCLEOTIDE EXCHANGE FACTOR"/>
    <property type="match status" value="1"/>
</dbReference>
<dbReference type="EMBL" id="JAGGNH010000006">
    <property type="protein sequence ID" value="KAJ0969354.1"/>
    <property type="molecule type" value="Genomic_DNA"/>
</dbReference>
<dbReference type="SUPFAM" id="SSF48425">
    <property type="entry name" value="Sec7 domain"/>
    <property type="match status" value="1"/>
</dbReference>
<proteinExistence type="predicted"/>
<protein>
    <recommendedName>
        <fullName evidence="2">SEC7 domain-containing protein</fullName>
    </recommendedName>
</protein>
<keyword evidence="4" id="KW-1185">Reference proteome</keyword>
<dbReference type="AlphaFoldDB" id="A0A9D5CAK2"/>
<dbReference type="PANTHER" id="PTHR10663:SF312">
    <property type="entry name" value="BREFELDIN A-INHIBITED GUANINE NUCLEOTIDE-EXCHANGE PROTEIN 5"/>
    <property type="match status" value="1"/>
</dbReference>
<feature type="region of interest" description="Disordered" evidence="1">
    <location>
        <begin position="1"/>
        <end position="49"/>
    </location>
</feature>
<dbReference type="InterPro" id="IPR000904">
    <property type="entry name" value="Sec7_dom"/>
</dbReference>
<organism evidence="3 4">
    <name type="scientific">Dioscorea zingiberensis</name>
    <dbReference type="NCBI Taxonomy" id="325984"/>
    <lineage>
        <taxon>Eukaryota</taxon>
        <taxon>Viridiplantae</taxon>
        <taxon>Streptophyta</taxon>
        <taxon>Embryophyta</taxon>
        <taxon>Tracheophyta</taxon>
        <taxon>Spermatophyta</taxon>
        <taxon>Magnoliopsida</taxon>
        <taxon>Liliopsida</taxon>
        <taxon>Dioscoreales</taxon>
        <taxon>Dioscoreaceae</taxon>
        <taxon>Dioscorea</taxon>
    </lineage>
</organism>
<evidence type="ECO:0000313" key="4">
    <source>
        <dbReference type="Proteomes" id="UP001085076"/>
    </source>
</evidence>
<dbReference type="Proteomes" id="UP001085076">
    <property type="component" value="Miscellaneous, Linkage group lg06"/>
</dbReference>
<reference evidence="3" key="2">
    <citation type="journal article" date="2022" name="Hortic Res">
        <title>The genome of Dioscorea zingiberensis sheds light on the biosynthesis, origin and evolution of the medicinally important diosgenin saponins.</title>
        <authorList>
            <person name="Li Y."/>
            <person name="Tan C."/>
            <person name="Li Z."/>
            <person name="Guo J."/>
            <person name="Li S."/>
            <person name="Chen X."/>
            <person name="Wang C."/>
            <person name="Dai X."/>
            <person name="Yang H."/>
            <person name="Song W."/>
            <person name="Hou L."/>
            <person name="Xu J."/>
            <person name="Tong Z."/>
            <person name="Xu A."/>
            <person name="Yuan X."/>
            <person name="Wang W."/>
            <person name="Yang Q."/>
            <person name="Chen L."/>
            <person name="Sun Z."/>
            <person name="Wang K."/>
            <person name="Pan B."/>
            <person name="Chen J."/>
            <person name="Bao Y."/>
            <person name="Liu F."/>
            <person name="Qi X."/>
            <person name="Gang D.R."/>
            <person name="Wen J."/>
            <person name="Li J."/>
        </authorList>
    </citation>
    <scope>NUCLEOTIDE SEQUENCE</scope>
    <source>
        <strain evidence="3">Dzin_1.0</strain>
    </source>
</reference>
<dbReference type="InterPro" id="IPR035999">
    <property type="entry name" value="Sec7_dom_sf"/>
</dbReference>
<dbReference type="PROSITE" id="PS50190">
    <property type="entry name" value="SEC7"/>
    <property type="match status" value="1"/>
</dbReference>
<dbReference type="Gene3D" id="1.10.220.20">
    <property type="match status" value="1"/>
</dbReference>
<feature type="domain" description="SEC7" evidence="2">
    <location>
        <begin position="87"/>
        <end position="136"/>
    </location>
</feature>
<dbReference type="GO" id="GO:0005802">
    <property type="term" value="C:trans-Golgi network"/>
    <property type="evidence" value="ECO:0007669"/>
    <property type="project" value="TreeGrafter"/>
</dbReference>
<evidence type="ECO:0000313" key="3">
    <source>
        <dbReference type="EMBL" id="KAJ0969354.1"/>
    </source>
</evidence>
<evidence type="ECO:0000259" key="2">
    <source>
        <dbReference type="PROSITE" id="PS50190"/>
    </source>
</evidence>
<sequence length="136" mass="14411">MLTGAVQISGKELARTEKGKGKTTASARPRRPGDSPAPNQSGSHRCRSLTGVEAGSTLVAGASGQAAPLSVSPDGIWRRRSWAAGKKAMIGEYLGQHEEFPPAVMHAYVDSMKFTGLKFDAAVREFLKGFRLPGEA</sequence>
<dbReference type="GO" id="GO:0005085">
    <property type="term" value="F:guanyl-nucleotide exchange factor activity"/>
    <property type="evidence" value="ECO:0007669"/>
    <property type="project" value="InterPro"/>
</dbReference>
<reference evidence="3" key="1">
    <citation type="submission" date="2021-03" db="EMBL/GenBank/DDBJ databases">
        <authorList>
            <person name="Li Z."/>
            <person name="Yang C."/>
        </authorList>
    </citation>
    <scope>NUCLEOTIDE SEQUENCE</scope>
    <source>
        <strain evidence="3">Dzin_1.0</strain>
        <tissue evidence="3">Leaf</tissue>
    </source>
</reference>
<dbReference type="GO" id="GO:0032012">
    <property type="term" value="P:regulation of ARF protein signal transduction"/>
    <property type="evidence" value="ECO:0007669"/>
    <property type="project" value="InterPro"/>
</dbReference>
<dbReference type="OrthoDB" id="430364at2759"/>
<accession>A0A9D5CAK2</accession>